<sequence length="178" mass="20713">MKDDRQFRDVAALRACQKKKNSLCVFWRSNSLPCVLDLGRIFRWWFGFRRKTSYTGTSGIKELKERPRATTSSEDQYLRLCAHLIRIATPSNFKSSFVSVTGRDIIFLERPVLHTPSVCYSRENVADFQPFPKPYMDLELFLRKQCALIPMQLICNITNSITHRYQTNIAFQGGHTHC</sequence>
<dbReference type="Proteomes" id="UP001054945">
    <property type="component" value="Unassembled WGS sequence"/>
</dbReference>
<evidence type="ECO:0000313" key="1">
    <source>
        <dbReference type="EMBL" id="GIX91632.1"/>
    </source>
</evidence>
<keyword evidence="2" id="KW-1185">Reference proteome</keyword>
<protein>
    <submittedName>
        <fullName evidence="1">Uncharacterized protein</fullName>
    </submittedName>
</protein>
<gene>
    <name evidence="1" type="ORF">CEXT_177931</name>
</gene>
<proteinExistence type="predicted"/>
<comment type="caution">
    <text evidence="1">The sequence shown here is derived from an EMBL/GenBank/DDBJ whole genome shotgun (WGS) entry which is preliminary data.</text>
</comment>
<accession>A0AAV4P954</accession>
<evidence type="ECO:0000313" key="2">
    <source>
        <dbReference type="Proteomes" id="UP001054945"/>
    </source>
</evidence>
<organism evidence="1 2">
    <name type="scientific">Caerostris extrusa</name>
    <name type="common">Bark spider</name>
    <name type="synonym">Caerostris bankana</name>
    <dbReference type="NCBI Taxonomy" id="172846"/>
    <lineage>
        <taxon>Eukaryota</taxon>
        <taxon>Metazoa</taxon>
        <taxon>Ecdysozoa</taxon>
        <taxon>Arthropoda</taxon>
        <taxon>Chelicerata</taxon>
        <taxon>Arachnida</taxon>
        <taxon>Araneae</taxon>
        <taxon>Araneomorphae</taxon>
        <taxon>Entelegynae</taxon>
        <taxon>Araneoidea</taxon>
        <taxon>Araneidae</taxon>
        <taxon>Caerostris</taxon>
    </lineage>
</organism>
<reference evidence="1 2" key="1">
    <citation type="submission" date="2021-06" db="EMBL/GenBank/DDBJ databases">
        <title>Caerostris extrusa draft genome.</title>
        <authorList>
            <person name="Kono N."/>
            <person name="Arakawa K."/>
        </authorList>
    </citation>
    <scope>NUCLEOTIDE SEQUENCE [LARGE SCALE GENOMIC DNA]</scope>
</reference>
<dbReference type="EMBL" id="BPLR01021600">
    <property type="protein sequence ID" value="GIX91632.1"/>
    <property type="molecule type" value="Genomic_DNA"/>
</dbReference>
<dbReference type="AlphaFoldDB" id="A0AAV4P954"/>
<name>A0AAV4P954_CAEEX</name>